<evidence type="ECO:0000256" key="3">
    <source>
        <dbReference type="ARBA" id="ARBA00022801"/>
    </source>
</evidence>
<gene>
    <name evidence="7" type="ORF">RHTO0S_18e03026g</name>
</gene>
<keyword evidence="3" id="KW-0378">Hydrolase</keyword>
<name>A0A061BF66_RHOTO</name>
<proteinExistence type="inferred from homology"/>
<evidence type="ECO:0000256" key="5">
    <source>
        <dbReference type="ARBA" id="ARBA00023098"/>
    </source>
</evidence>
<feature type="chain" id="PRO_5023586024" description="triacylglycerol lipase" evidence="6">
    <location>
        <begin position="20"/>
        <end position="462"/>
    </location>
</feature>
<evidence type="ECO:0000256" key="2">
    <source>
        <dbReference type="ARBA" id="ARBA00013279"/>
    </source>
</evidence>
<evidence type="ECO:0000313" key="7">
    <source>
        <dbReference type="EMBL" id="CDR48570.1"/>
    </source>
</evidence>
<comment type="similarity">
    <text evidence="6">Belongs to the AB hydrolase superfamily. Lipase family.</text>
</comment>
<reference evidence="7" key="1">
    <citation type="journal article" date="2014" name="Genome Announc.">
        <title>Draft genome sequence of Rhodosporidium toruloides CECT1137, an oleaginous yeast of biotechnological interest.</title>
        <authorList>
            <person name="Morin N."/>
            <person name="Calcas X."/>
            <person name="Devillers H."/>
            <person name="Durrens P."/>
            <person name="Sherman D.J."/>
            <person name="Nicaud J.-M."/>
            <person name="Neuveglise C."/>
        </authorList>
    </citation>
    <scope>NUCLEOTIDE SEQUENCE</scope>
    <source>
        <strain evidence="7">CECT1137</strain>
    </source>
</reference>
<keyword evidence="4" id="KW-0442">Lipid degradation</keyword>
<organism evidence="7">
    <name type="scientific">Rhodotorula toruloides</name>
    <name type="common">Yeast</name>
    <name type="synonym">Rhodosporidium toruloides</name>
    <dbReference type="NCBI Taxonomy" id="5286"/>
    <lineage>
        <taxon>Eukaryota</taxon>
        <taxon>Fungi</taxon>
        <taxon>Dikarya</taxon>
        <taxon>Basidiomycota</taxon>
        <taxon>Pucciniomycotina</taxon>
        <taxon>Microbotryomycetes</taxon>
        <taxon>Sporidiobolales</taxon>
        <taxon>Sporidiobolaceae</taxon>
        <taxon>Rhodotorula</taxon>
    </lineage>
</organism>
<dbReference type="PIRSF" id="PIRSF029171">
    <property type="entry name" value="Esterase_LipA"/>
    <property type="match status" value="1"/>
</dbReference>
<dbReference type="OrthoDB" id="2373480at2759"/>
<dbReference type="AlphaFoldDB" id="A0A061BF66"/>
<feature type="signal peptide" evidence="6">
    <location>
        <begin position="1"/>
        <end position="19"/>
    </location>
</feature>
<dbReference type="Gene3D" id="1.10.260.130">
    <property type="match status" value="1"/>
</dbReference>
<dbReference type="SUPFAM" id="SSF53474">
    <property type="entry name" value="alpha/beta-Hydrolases"/>
    <property type="match status" value="1"/>
</dbReference>
<evidence type="ECO:0000256" key="1">
    <source>
        <dbReference type="ARBA" id="ARBA00001024"/>
    </source>
</evidence>
<accession>A0A061BF66</accession>
<dbReference type="EC" id="3.1.1.3" evidence="2"/>
<dbReference type="InterPro" id="IPR029058">
    <property type="entry name" value="AB_hydrolase_fold"/>
</dbReference>
<dbReference type="Pfam" id="PF03583">
    <property type="entry name" value="LIP"/>
    <property type="match status" value="1"/>
</dbReference>
<protein>
    <recommendedName>
        <fullName evidence="2">triacylglycerol lipase</fullName>
        <ecNumber evidence="2">3.1.1.3</ecNumber>
    </recommendedName>
</protein>
<comment type="catalytic activity">
    <reaction evidence="1">
        <text>a triacylglycerol + H2O = a diacylglycerol + a fatty acid + H(+)</text>
        <dbReference type="Rhea" id="RHEA:12044"/>
        <dbReference type="ChEBI" id="CHEBI:15377"/>
        <dbReference type="ChEBI" id="CHEBI:15378"/>
        <dbReference type="ChEBI" id="CHEBI:17855"/>
        <dbReference type="ChEBI" id="CHEBI:18035"/>
        <dbReference type="ChEBI" id="CHEBI:28868"/>
        <dbReference type="EC" id="3.1.1.3"/>
    </reaction>
</comment>
<dbReference type="PANTHER" id="PTHR34853">
    <property type="match status" value="1"/>
</dbReference>
<dbReference type="PANTHER" id="PTHR34853:SF1">
    <property type="entry name" value="LIPASE 5"/>
    <property type="match status" value="1"/>
</dbReference>
<dbReference type="Gene3D" id="3.40.50.1820">
    <property type="entry name" value="alpha/beta hydrolase"/>
    <property type="match status" value="1"/>
</dbReference>
<keyword evidence="6" id="KW-0732">Signal</keyword>
<dbReference type="EMBL" id="LK052953">
    <property type="protein sequence ID" value="CDR48570.1"/>
    <property type="molecule type" value="Genomic_DNA"/>
</dbReference>
<evidence type="ECO:0000256" key="6">
    <source>
        <dbReference type="PIRNR" id="PIRNR029171"/>
    </source>
</evidence>
<keyword evidence="5" id="KW-0443">Lipid metabolism</keyword>
<evidence type="ECO:0000256" key="4">
    <source>
        <dbReference type="ARBA" id="ARBA00022963"/>
    </source>
</evidence>
<dbReference type="GO" id="GO:0004806">
    <property type="term" value="F:triacylglycerol lipase activity"/>
    <property type="evidence" value="ECO:0007669"/>
    <property type="project" value="UniProtKB-UniRule"/>
</dbReference>
<sequence>MRFSTVAAALASFAACVVAAPVELDARGLYPLPTDDPFYQIPTSIRSASNGQVLKSRQINTAYDVLSQSTWQVQYKTTGALGEADATVATLFTPKVPSSPPKIMLLMAPVDSANPNCEVSYGTRDPTSGPAGYDASTVGVDILAALSNGWYVAMPDHEGSKAAFISGVTEALAGLDGLRALLNFRQVLPDSTGYKAIIHGYSGGGHASAWATQFAQTYGKGLNIIAGCYGGVPVDLLATLQKLNKSFFASFAISALAGMSSAYPELKQWLLPRLYPNGTAAYQAAKTDNSCNVAAAQPFVDVYTYVKGGEAAIGEPIPAKYFNMGKLGQPLSTNVGSISGVLPVPVFQYHSASDEIVPYPPVPGYVADQCSRGAHIQFSTTAVSEHLTAFIEYVGDTFIFMKNAFDGNFGGTDKACSTVQTIVAPIFSPAYIAAIGPEAYAKVLSLQGTTVQGMKINPSARA</sequence>
<dbReference type="InterPro" id="IPR005152">
    <property type="entry name" value="Lipase_secreted"/>
</dbReference>
<dbReference type="GO" id="GO:0016042">
    <property type="term" value="P:lipid catabolic process"/>
    <property type="evidence" value="ECO:0007669"/>
    <property type="project" value="UniProtKB-UniRule"/>
</dbReference>
<dbReference type="PROSITE" id="PS51257">
    <property type="entry name" value="PROKAR_LIPOPROTEIN"/>
    <property type="match status" value="1"/>
</dbReference>